<evidence type="ECO:0000256" key="5">
    <source>
        <dbReference type="ARBA" id="ARBA00055538"/>
    </source>
</evidence>
<dbReference type="GO" id="GO:0016020">
    <property type="term" value="C:membrane"/>
    <property type="evidence" value="ECO:0007669"/>
    <property type="project" value="InterPro"/>
</dbReference>
<proteinExistence type="inferred from homology"/>
<dbReference type="CDD" id="cd13558">
    <property type="entry name" value="PBP2_SsuA_like_2"/>
    <property type="match status" value="1"/>
</dbReference>
<reference evidence="8 9" key="1">
    <citation type="journal article" date="2016" name="Genome Announc.">
        <title>Complete Genome and Plasmid Sequences for Rhodococcus fascians D188 and Draft Sequences for Rhodococcus Isolates PBTS 1 and PBTS 2.</title>
        <authorList>
            <person name="Stamler R.A."/>
            <person name="Vereecke D."/>
            <person name="Zhang Y."/>
            <person name="Schilkey F."/>
            <person name="Devitt N."/>
            <person name="Randall J.J."/>
        </authorList>
    </citation>
    <scope>NUCLEOTIDE SEQUENCE [LARGE SCALE GENOMIC DNA]</scope>
    <source>
        <strain evidence="8 9">PBTS2</strain>
    </source>
</reference>
<name>A0A143QTH8_RHOFA</name>
<dbReference type="GO" id="GO:0042626">
    <property type="term" value="F:ATPase-coupled transmembrane transporter activity"/>
    <property type="evidence" value="ECO:0007669"/>
    <property type="project" value="InterPro"/>
</dbReference>
<dbReference type="InterPro" id="IPR001638">
    <property type="entry name" value="Solute-binding_3/MltF_N"/>
</dbReference>
<protein>
    <recommendedName>
        <fullName evidence="6">Putative aliphatic sulfonates-binding protein</fullName>
    </recommendedName>
</protein>
<gene>
    <name evidence="8" type="primary">ssuA_3</name>
    <name evidence="8" type="ORF">A3Q41_04854</name>
</gene>
<dbReference type="PROSITE" id="PS51257">
    <property type="entry name" value="PROKAR_LIPOPROTEIN"/>
    <property type="match status" value="1"/>
</dbReference>
<dbReference type="SMART" id="SM00062">
    <property type="entry name" value="PBPb"/>
    <property type="match status" value="1"/>
</dbReference>
<accession>A0A143QTH8</accession>
<dbReference type="OrthoDB" id="506623at2"/>
<dbReference type="KEGG" id="rhs:A3Q41_04854"/>
<dbReference type="InterPro" id="IPR015168">
    <property type="entry name" value="SsuA/THI5"/>
</dbReference>
<evidence type="ECO:0000313" key="8">
    <source>
        <dbReference type="EMBL" id="AMY26116.1"/>
    </source>
</evidence>
<dbReference type="FunFam" id="3.40.190.10:FF:000050">
    <property type="entry name" value="Sulfonate ABC transporter substrate-binding protein"/>
    <property type="match status" value="1"/>
</dbReference>
<dbReference type="InterPro" id="IPR010067">
    <property type="entry name" value="ABC_SsuA_sub-bd"/>
</dbReference>
<reference evidence="9" key="2">
    <citation type="submission" date="2016-04" db="EMBL/GenBank/DDBJ databases">
        <title>Complete Genome and Plasmid Sequences for Rhodococcus fascians D188 and Draft Sequences for Rhodococcus spp. Isolates PBTS 1 and PBTS 2.</title>
        <authorList>
            <person name="Stamer R."/>
            <person name="Vereecke D."/>
            <person name="Zhang Y."/>
            <person name="Schilkey F."/>
            <person name="Devitt N."/>
            <person name="Randall J."/>
        </authorList>
    </citation>
    <scope>NUCLEOTIDE SEQUENCE [LARGE SCALE GENOMIC DNA]</scope>
    <source>
        <strain evidence="9">PBTS2</strain>
    </source>
</reference>
<evidence type="ECO:0000256" key="4">
    <source>
        <dbReference type="ARBA" id="ARBA00022729"/>
    </source>
</evidence>
<sequence length="348" mass="35839">MSSHARPRSLRALGVLTALSLTVIGLTGCVSRGSDTTNTQAPELVSNDQLATVTLDVGDQKGGTEALLRASGELDSAPYDVAFSTFTSGPPQVEAATAGQIDFAVTGNTPPVFGVAANARIKVVSAYTNDASGDQILVPPDSTLASFADLRGKKIAVGKGSSAHGHVLLQLQKAGLTTDDVQLVFLQPADALTAFTSGEVDAWAIWDPFTAIAQVQNGSKTLTTAEGVANGYGFGIASQQALDDPAKNTALQDFVVRLAKASAWADAHPAEWAAAYSTAVGIDPVAGELAQGRSQRPAIALDNNVIESEQTLFDVFVESGSIPGGNTFADFVDTRYNDAIAAATAATN</sequence>
<dbReference type="AlphaFoldDB" id="A0A143QTH8"/>
<dbReference type="Pfam" id="PF09084">
    <property type="entry name" value="NMT1"/>
    <property type="match status" value="1"/>
</dbReference>
<dbReference type="EMBL" id="CP015220">
    <property type="protein sequence ID" value="AMY26116.1"/>
    <property type="molecule type" value="Genomic_DNA"/>
</dbReference>
<dbReference type="SUPFAM" id="SSF53850">
    <property type="entry name" value="Periplasmic binding protein-like II"/>
    <property type="match status" value="1"/>
</dbReference>
<feature type="domain" description="Solute-binding protein family 3/N-terminal" evidence="7">
    <location>
        <begin position="54"/>
        <end position="268"/>
    </location>
</feature>
<evidence type="ECO:0000256" key="3">
    <source>
        <dbReference type="ARBA" id="ARBA00022448"/>
    </source>
</evidence>
<comment type="function">
    <text evidence="5">Part of a binding-protein-dependent transport system for aliphatic sulfonates. Putative binding protein.</text>
</comment>
<organism evidence="8 9">
    <name type="scientific">Rhodococcoides fascians</name>
    <name type="common">Rhodococcus fascians</name>
    <dbReference type="NCBI Taxonomy" id="1828"/>
    <lineage>
        <taxon>Bacteria</taxon>
        <taxon>Bacillati</taxon>
        <taxon>Actinomycetota</taxon>
        <taxon>Actinomycetes</taxon>
        <taxon>Mycobacteriales</taxon>
        <taxon>Nocardiaceae</taxon>
        <taxon>Rhodococcoides</taxon>
    </lineage>
</organism>
<dbReference type="NCBIfam" id="TIGR01728">
    <property type="entry name" value="SsuA_fam"/>
    <property type="match status" value="1"/>
</dbReference>
<keyword evidence="9" id="KW-1185">Reference proteome</keyword>
<keyword evidence="3" id="KW-0813">Transport</keyword>
<comment type="subcellular location">
    <subcellularLocation>
        <location evidence="1">Periplasm</location>
    </subcellularLocation>
</comment>
<dbReference type="GO" id="GO:0042597">
    <property type="term" value="C:periplasmic space"/>
    <property type="evidence" value="ECO:0007669"/>
    <property type="project" value="UniProtKB-SubCell"/>
</dbReference>
<evidence type="ECO:0000256" key="6">
    <source>
        <dbReference type="ARBA" id="ARBA00070228"/>
    </source>
</evidence>
<dbReference type="PATRIC" id="fig|1653479.3.peg.4912"/>
<dbReference type="RefSeq" id="WP_048320068.1">
    <property type="nucleotide sequence ID" value="NZ_CP015220.1"/>
</dbReference>
<evidence type="ECO:0000259" key="7">
    <source>
        <dbReference type="SMART" id="SM00062"/>
    </source>
</evidence>
<keyword evidence="4" id="KW-0732">Signal</keyword>
<evidence type="ECO:0000256" key="2">
    <source>
        <dbReference type="ARBA" id="ARBA00010742"/>
    </source>
</evidence>
<dbReference type="PANTHER" id="PTHR30024:SF48">
    <property type="entry name" value="ABC TRANSPORTER SUBSTRATE-BINDING PROTEIN"/>
    <property type="match status" value="1"/>
</dbReference>
<dbReference type="Proteomes" id="UP000076038">
    <property type="component" value="Chromosome"/>
</dbReference>
<dbReference type="PANTHER" id="PTHR30024">
    <property type="entry name" value="ALIPHATIC SULFONATES-BINDING PROTEIN-RELATED"/>
    <property type="match status" value="1"/>
</dbReference>
<evidence type="ECO:0000256" key="1">
    <source>
        <dbReference type="ARBA" id="ARBA00004418"/>
    </source>
</evidence>
<comment type="similarity">
    <text evidence="2">Belongs to the bacterial solute-binding protein SsuA/TauA family.</text>
</comment>
<evidence type="ECO:0000313" key="9">
    <source>
        <dbReference type="Proteomes" id="UP000076038"/>
    </source>
</evidence>
<dbReference type="Gene3D" id="3.40.190.10">
    <property type="entry name" value="Periplasmic binding protein-like II"/>
    <property type="match status" value="2"/>
</dbReference>